<feature type="compositionally biased region" description="Low complexity" evidence="1">
    <location>
        <begin position="79"/>
        <end position="93"/>
    </location>
</feature>
<evidence type="ECO:0000313" key="2">
    <source>
        <dbReference type="EMBL" id="ANH40450.1"/>
    </source>
</evidence>
<dbReference type="EMBL" id="CP015079">
    <property type="protein sequence ID" value="ANH40450.1"/>
    <property type="molecule type" value="Genomic_DNA"/>
</dbReference>
<dbReference type="KEGG" id="ndk:I601_4054"/>
<feature type="region of interest" description="Disordered" evidence="1">
    <location>
        <begin position="1"/>
        <end position="51"/>
    </location>
</feature>
<organism evidence="2 3">
    <name type="scientific">Nocardioides dokdonensis FR1436</name>
    <dbReference type="NCBI Taxonomy" id="1300347"/>
    <lineage>
        <taxon>Bacteria</taxon>
        <taxon>Bacillati</taxon>
        <taxon>Actinomycetota</taxon>
        <taxon>Actinomycetes</taxon>
        <taxon>Propionibacteriales</taxon>
        <taxon>Nocardioidaceae</taxon>
        <taxon>Nocardioides</taxon>
    </lineage>
</organism>
<evidence type="ECO:0000313" key="3">
    <source>
        <dbReference type="Proteomes" id="UP000077868"/>
    </source>
</evidence>
<sequence length="190" mass="18283">MTDAQHPDQPVQPPAQQAAQEDWLHPVAAPSVSGTGRDAAPGTGSRPGPRWRMAGLVAAGVIAGGSVVALVQSSGETAPSAADQTAAGAAQPGGAAGQGGPGGGGAPMSAPVEGTIASLSASSIQVETSSGSQTYLTTSETLVVRGGDEVATTDLVEGDTILLVAGRSSDGGDLVALRIMAGGTEAGTTT</sequence>
<dbReference type="STRING" id="1300347.I601_4054"/>
<keyword evidence="3" id="KW-1185">Reference proteome</keyword>
<feature type="region of interest" description="Disordered" evidence="1">
    <location>
        <begin position="79"/>
        <end position="112"/>
    </location>
</feature>
<dbReference type="Proteomes" id="UP000077868">
    <property type="component" value="Chromosome"/>
</dbReference>
<dbReference type="PATRIC" id="fig|1300347.3.peg.4060"/>
<protein>
    <submittedName>
        <fullName evidence="2">Uncharacterized protein</fullName>
    </submittedName>
</protein>
<reference evidence="2 3" key="1">
    <citation type="submission" date="2016-03" db="EMBL/GenBank/DDBJ databases">
        <title>Complete genome sequence of a soil Actinobacterium, Nocardioides dokdonensis FR1436.</title>
        <authorList>
            <person name="Kwon S.-K."/>
            <person name="Kim K."/>
            <person name="Kim J.F."/>
        </authorList>
    </citation>
    <scope>NUCLEOTIDE SEQUENCE [LARGE SCALE GENOMIC DNA]</scope>
    <source>
        <strain evidence="2 3">FR1436</strain>
    </source>
</reference>
<feature type="compositionally biased region" description="Gly residues" evidence="1">
    <location>
        <begin position="94"/>
        <end position="106"/>
    </location>
</feature>
<dbReference type="AlphaFoldDB" id="A0A1A9GRW5"/>
<evidence type="ECO:0000256" key="1">
    <source>
        <dbReference type="SAM" id="MobiDB-lite"/>
    </source>
</evidence>
<gene>
    <name evidence="2" type="ORF">I601_4054</name>
</gene>
<accession>A0A1A9GRW5</accession>
<name>A0A1A9GRW5_9ACTN</name>
<proteinExistence type="predicted"/>
<dbReference type="RefSeq" id="WP_068113758.1">
    <property type="nucleotide sequence ID" value="NZ_CP015079.1"/>
</dbReference>